<protein>
    <submittedName>
        <fullName evidence="2">Uncharacterized protein</fullName>
    </submittedName>
</protein>
<dbReference type="EMBL" id="ACLF03000001">
    <property type="protein sequence ID" value="EFQ84779.1"/>
    <property type="molecule type" value="Genomic_DNA"/>
</dbReference>
<gene>
    <name evidence="2" type="ORF">HMPREF0063_10120</name>
</gene>
<dbReference type="HOGENOM" id="CLU_2912109_0_0_11"/>
<dbReference type="STRING" id="585531.HMPREF0063_10120"/>
<reference evidence="2" key="1">
    <citation type="submission" date="2010-08" db="EMBL/GenBank/DDBJ databases">
        <authorList>
            <person name="Muzny D."/>
            <person name="Qin X."/>
            <person name="Buhay C."/>
            <person name="Dugan-Rocha S."/>
            <person name="Ding Y."/>
            <person name="Chen G."/>
            <person name="Hawes A."/>
            <person name="Holder M."/>
            <person name="Jhangiani S."/>
            <person name="Johnson A."/>
            <person name="Khan Z."/>
            <person name="Li Z."/>
            <person name="Liu W."/>
            <person name="Liu X."/>
            <person name="Perez L."/>
            <person name="Shen H."/>
            <person name="Wang Q."/>
            <person name="Watt J."/>
            <person name="Xi L."/>
            <person name="Xin Y."/>
            <person name="Zhou J."/>
            <person name="Deng J."/>
            <person name="Jiang H."/>
            <person name="Liu Y."/>
            <person name="Qu J."/>
            <person name="Song X.-Z."/>
            <person name="Zhang L."/>
            <person name="Villasana D."/>
            <person name="Johnson A."/>
            <person name="Liu J."/>
            <person name="Liyanage D."/>
            <person name="Lorensuhewa L."/>
            <person name="Robinson T."/>
            <person name="Song A."/>
            <person name="Song B.-B."/>
            <person name="Dinh H."/>
            <person name="Thornton R."/>
            <person name="Coyle M."/>
            <person name="Francisco L."/>
            <person name="Jackson L."/>
            <person name="Javaid M."/>
            <person name="Korchina V."/>
            <person name="Kovar C."/>
            <person name="Mata R."/>
            <person name="Mathew T."/>
            <person name="Ngo R."/>
            <person name="Nguyen L."/>
            <person name="Nguyen N."/>
            <person name="Okwuonu G."/>
            <person name="Ongeri F."/>
            <person name="Pham C."/>
            <person name="Simmons D."/>
            <person name="Wilczek-Boney K."/>
            <person name="Hale W."/>
            <person name="Jakkamsetti A."/>
            <person name="Pham P."/>
            <person name="Ruth R."/>
            <person name="San Lucas F."/>
            <person name="Warren J."/>
            <person name="Zhang J."/>
            <person name="Zhao Z."/>
            <person name="Zhou C."/>
            <person name="Zhu D."/>
            <person name="Lee S."/>
            <person name="Bess C."/>
            <person name="Blankenburg K."/>
            <person name="Forbes L."/>
            <person name="Fu Q."/>
            <person name="Gubbala S."/>
            <person name="Hirani K."/>
            <person name="Jayaseelan J.C."/>
            <person name="Lara F."/>
            <person name="Munidasa M."/>
            <person name="Palculict T."/>
            <person name="Patil S."/>
            <person name="Pu L.-L."/>
            <person name="Saada N."/>
            <person name="Tang L."/>
            <person name="Weissenberger G."/>
            <person name="Zhu Y."/>
            <person name="Hemphill L."/>
            <person name="Shang Y."/>
            <person name="Youmans B."/>
            <person name="Ayvaz T."/>
            <person name="Ross M."/>
            <person name="Santibanez J."/>
            <person name="Aqrawi P."/>
            <person name="Gross S."/>
            <person name="Joshi V."/>
            <person name="Fowler G."/>
            <person name="Nazareth L."/>
            <person name="Reid J."/>
            <person name="Worley K."/>
            <person name="Petrosino J."/>
            <person name="Highlander S."/>
            <person name="Gibbs R."/>
        </authorList>
    </citation>
    <scope>NUCLEOTIDE SEQUENCE [LARGE SCALE GENOMIC DNA]</scope>
    <source>
        <strain evidence="2">DSM 15272</strain>
    </source>
</reference>
<dbReference type="AlphaFoldDB" id="E2S7W3"/>
<organism evidence="2 3">
    <name type="scientific">Aeromicrobium marinum DSM 15272</name>
    <dbReference type="NCBI Taxonomy" id="585531"/>
    <lineage>
        <taxon>Bacteria</taxon>
        <taxon>Bacillati</taxon>
        <taxon>Actinomycetota</taxon>
        <taxon>Actinomycetes</taxon>
        <taxon>Propionibacteriales</taxon>
        <taxon>Nocardioidaceae</taxon>
        <taxon>Aeromicrobium</taxon>
    </lineage>
</organism>
<feature type="region of interest" description="Disordered" evidence="1">
    <location>
        <begin position="41"/>
        <end position="61"/>
    </location>
</feature>
<accession>E2S7W3</accession>
<dbReference type="Pfam" id="PF07332">
    <property type="entry name" value="Phage_holin_3_6"/>
    <property type="match status" value="1"/>
</dbReference>
<keyword evidence="3" id="KW-1185">Reference proteome</keyword>
<comment type="caution">
    <text evidence="2">The sequence shown here is derived from an EMBL/GenBank/DDBJ whole genome shotgun (WGS) entry which is preliminary data.</text>
</comment>
<proteinExistence type="predicted"/>
<dbReference type="InterPro" id="IPR009937">
    <property type="entry name" value="Phage_holin_3_6"/>
</dbReference>
<sequence>MSDRTEQQSVGELVDQAAEQASHLVRDEIRLATAEIKDSARHAGSGAGLLGAPDSSWCWRC</sequence>
<evidence type="ECO:0000313" key="3">
    <source>
        <dbReference type="Proteomes" id="UP000003111"/>
    </source>
</evidence>
<name>E2S7W3_9ACTN</name>
<evidence type="ECO:0000313" key="2">
    <source>
        <dbReference type="EMBL" id="EFQ84779.1"/>
    </source>
</evidence>
<dbReference type="Proteomes" id="UP000003111">
    <property type="component" value="Unassembled WGS sequence"/>
</dbReference>
<evidence type="ECO:0000256" key="1">
    <source>
        <dbReference type="SAM" id="MobiDB-lite"/>
    </source>
</evidence>